<keyword evidence="6" id="KW-1185">Reference proteome</keyword>
<evidence type="ECO:0000256" key="2">
    <source>
        <dbReference type="SAM" id="MobiDB-lite"/>
    </source>
</evidence>
<name>A0A9Q0CQV4_9POAL</name>
<dbReference type="OrthoDB" id="2192888at2759"/>
<dbReference type="InterPro" id="IPR016024">
    <property type="entry name" value="ARM-type_fold"/>
</dbReference>
<dbReference type="InterPro" id="IPR012978">
    <property type="entry name" value="HEAT_RRP12"/>
</dbReference>
<feature type="domain" description="RRP12 N-terminal HEAT" evidence="4">
    <location>
        <begin position="10"/>
        <end position="277"/>
    </location>
</feature>
<dbReference type="PANTHER" id="PTHR48445:SF1">
    <property type="entry name" value="OS02G0782100 PROTEIN"/>
    <property type="match status" value="1"/>
</dbReference>
<dbReference type="PANTHER" id="PTHR48445">
    <property type="entry name" value="OS02G0782100 PROTEIN"/>
    <property type="match status" value="1"/>
</dbReference>
<dbReference type="Proteomes" id="UP001151287">
    <property type="component" value="Unassembled WGS sequence"/>
</dbReference>
<evidence type="ECO:0000259" key="3">
    <source>
        <dbReference type="Pfam" id="PF08161"/>
    </source>
</evidence>
<evidence type="ECO:0000256" key="1">
    <source>
        <dbReference type="ARBA" id="ARBA00007690"/>
    </source>
</evidence>
<dbReference type="SUPFAM" id="SSF48371">
    <property type="entry name" value="ARM repeat"/>
    <property type="match status" value="1"/>
</dbReference>
<feature type="compositionally biased region" description="Acidic residues" evidence="2">
    <location>
        <begin position="1090"/>
        <end position="1100"/>
    </location>
</feature>
<dbReference type="EMBL" id="JAMQYH010000002">
    <property type="protein sequence ID" value="KAJ1698386.1"/>
    <property type="molecule type" value="Genomic_DNA"/>
</dbReference>
<protein>
    <recommendedName>
        <fullName evidence="7">Ribosomal RNA-processing protein 12-like conserved domain-containing protein</fullName>
    </recommendedName>
</protein>
<feature type="region of interest" description="Disordered" evidence="2">
    <location>
        <begin position="1248"/>
        <end position="1279"/>
    </location>
</feature>
<comment type="caution">
    <text evidence="5">The sequence shown here is derived from an EMBL/GenBank/DDBJ whole genome shotgun (WGS) entry which is preliminary data.</text>
</comment>
<feature type="domain" description="RRP12 HEAT" evidence="3">
    <location>
        <begin position="345"/>
        <end position="651"/>
    </location>
</feature>
<dbReference type="Gene3D" id="1.25.10.10">
    <property type="entry name" value="Leucine-rich Repeat Variant"/>
    <property type="match status" value="1"/>
</dbReference>
<dbReference type="Pfam" id="PF25772">
    <property type="entry name" value="HEAT_RRP12_N"/>
    <property type="match status" value="1"/>
</dbReference>
<feature type="compositionally biased region" description="Basic and acidic residues" evidence="2">
    <location>
        <begin position="1133"/>
        <end position="1156"/>
    </location>
</feature>
<accession>A0A9Q0CQV4</accession>
<evidence type="ECO:0000313" key="6">
    <source>
        <dbReference type="Proteomes" id="UP001151287"/>
    </source>
</evidence>
<evidence type="ECO:0000259" key="4">
    <source>
        <dbReference type="Pfam" id="PF25772"/>
    </source>
</evidence>
<proteinExistence type="inferred from homology"/>
<dbReference type="InterPro" id="IPR057860">
    <property type="entry name" value="HEAT_RRP12_N"/>
</dbReference>
<feature type="region of interest" description="Disordered" evidence="2">
    <location>
        <begin position="1114"/>
        <end position="1195"/>
    </location>
</feature>
<evidence type="ECO:0000313" key="5">
    <source>
        <dbReference type="EMBL" id="KAJ1698386.1"/>
    </source>
</evidence>
<evidence type="ECO:0008006" key="7">
    <source>
        <dbReference type="Google" id="ProtNLM"/>
    </source>
</evidence>
<dbReference type="InterPro" id="IPR011989">
    <property type="entry name" value="ARM-like"/>
</dbReference>
<feature type="compositionally biased region" description="Low complexity" evidence="2">
    <location>
        <begin position="1157"/>
        <end position="1171"/>
    </location>
</feature>
<sequence length="1279" mass="142530">MDFEMDISGDLSDNSDLGAAVLRRFEASDKEENQRLCAVVGGISQSLKDLSMPLIPSSYFMAAATSLDPLSMDPASASDSKTVPLLVFLSYCVPMVPVPVVRSRGAKVCETVARILGFESLHEKGVKAGLRCIAGMIVSGDKSSWSNLSSSYGAVLRLATHHRETVRMQSHACLRDILQSFQNLNILVPASETITSTFERFLLLAGGSIPQDQTEGEPRGATQVLYMLGALKECLPLMAPKSSNVILKYLKTLLDLHQPVVTKAVVEILQVICVRDTNGINPAILLDILCAIGLSVPIEEKRGDQLAAVARLLYLGTKKVYNLNKEMMVMKLPLIFNSLGDILASEHEEALHAAFEGSTALIESCIDDDLINQGVMQTKSRKQGVKSGPTSIENICSTFEGLLGIQYSAVWDLSFKILSVAFDTLGESSCYLMAEVIRSLVEMQTLPDEDFSFRKQLHETIGSAVAAVGPKEFFHILQFKDINDDSAWLLPVLKQHIVGASLNFFQIDVLGMINKIQATIPKLVNEGKLFSAKRAEGYVYSLWSLLPSCCNYPSDTANSFMELQNVLCEKLCNETNLRGIICRSLQTLIQQNKRIASEFKQEDDVMDTEDEHLSKSERRARQLYSKEVAEENLKVMKASSSKFFKVFHTLFLELSNEGSGCMQPVIRDLASISDKKVVRKVFIDGMKELLSLTKEVVNAKQNDSESMQIDDQSDARNLRRALLLDFAASLLPGLDGKEIDLLFSAVKPIMQDSDEKIQKKAYKTLSVILKDSGDFLKRNLDILPDLMLDSSNCHFQSKRYRLECLYYIVAHVLKDSFEQRKGKVISSFLAEILLALKEANTKTRNRAYDLLVEIGHACEVANDGARKENFSLLFNMVASGVTSEIPHMTSAAIKGLARLTYEFSDLIDVAYNMLPSAFLLLQRKNREIIKAILGFIKVLVAKSNANGLNERLSGLVEGLLKWQDNSTNHFKAKVKLLIEMLVRKCGLEAVKKVMPEEHMKLLTNIRKIKERNERKAKSLDGSELLASKTTVSRNSRWNHTQIFSDYGDDCEENDNETEFRRSRVNPISRSRAASLRSTQRRKTTKILSEDMADEQDDDPLDLLDSQTARLALQTSLGSKRKKESSYDEPEIDSEGRLVVRIEGRRPKKEKQSDRSSDNNNSDSKSFASKKSLVSSGSTKANKRRKGSESGWAYTGKEYTSKKAGGDFKKSDKLDPYAYWPLDRKLLNRRAERKAAARKGMASVMKKMTKRLEGKSASSALSARGVKIGKKKQKTGSKSR</sequence>
<dbReference type="Pfam" id="PF08161">
    <property type="entry name" value="RRP12_HEAT"/>
    <property type="match status" value="1"/>
</dbReference>
<feature type="compositionally biased region" description="Basic residues" evidence="2">
    <location>
        <begin position="1266"/>
        <end position="1279"/>
    </location>
</feature>
<dbReference type="AlphaFoldDB" id="A0A9Q0CQV4"/>
<reference evidence="5" key="1">
    <citation type="journal article" date="2022" name="Cell">
        <title>Repeat-based holocentromeres influence genome architecture and karyotype evolution.</title>
        <authorList>
            <person name="Hofstatter P.G."/>
            <person name="Thangavel G."/>
            <person name="Lux T."/>
            <person name="Neumann P."/>
            <person name="Vondrak T."/>
            <person name="Novak P."/>
            <person name="Zhang M."/>
            <person name="Costa L."/>
            <person name="Castellani M."/>
            <person name="Scott A."/>
            <person name="Toegelov H."/>
            <person name="Fuchs J."/>
            <person name="Mata-Sucre Y."/>
            <person name="Dias Y."/>
            <person name="Vanzela A.L.L."/>
            <person name="Huettel B."/>
            <person name="Almeida C.C.S."/>
            <person name="Simkova H."/>
            <person name="Souza G."/>
            <person name="Pedrosa-Harand A."/>
            <person name="Macas J."/>
            <person name="Mayer K.F.X."/>
            <person name="Houben A."/>
            <person name="Marques A."/>
        </authorList>
    </citation>
    <scope>NUCLEOTIDE SEQUENCE</scope>
    <source>
        <strain evidence="5">RhyBre1mFocal</strain>
    </source>
</reference>
<gene>
    <name evidence="5" type="ORF">LUZ63_006898</name>
</gene>
<feature type="region of interest" description="Disordered" evidence="2">
    <location>
        <begin position="1058"/>
        <end position="1100"/>
    </location>
</feature>
<comment type="similarity">
    <text evidence="1">Belongs to the RRP12 family.</text>
</comment>
<organism evidence="5 6">
    <name type="scientific">Rhynchospora breviuscula</name>
    <dbReference type="NCBI Taxonomy" id="2022672"/>
    <lineage>
        <taxon>Eukaryota</taxon>
        <taxon>Viridiplantae</taxon>
        <taxon>Streptophyta</taxon>
        <taxon>Embryophyta</taxon>
        <taxon>Tracheophyta</taxon>
        <taxon>Spermatophyta</taxon>
        <taxon>Magnoliopsida</taxon>
        <taxon>Liliopsida</taxon>
        <taxon>Poales</taxon>
        <taxon>Cyperaceae</taxon>
        <taxon>Cyperoideae</taxon>
        <taxon>Rhynchosporeae</taxon>
        <taxon>Rhynchospora</taxon>
    </lineage>
</organism>